<comment type="caution">
    <text evidence="2">The sequence shown here is derived from an EMBL/GenBank/DDBJ whole genome shotgun (WGS) entry which is preliminary data.</text>
</comment>
<proteinExistence type="predicted"/>
<evidence type="ECO:0000313" key="3">
    <source>
        <dbReference type="Proteomes" id="UP000542111"/>
    </source>
</evidence>
<reference evidence="2 3" key="1">
    <citation type="journal article" date="2020" name="Front. Microbiol.">
        <title>Genetic Organization of the aprX-lipA2 Operon Affects the Proteolytic Potential of Pseudomonas Species in Milk.</title>
        <authorList>
            <person name="Maier C."/>
            <person name="Huptas C."/>
            <person name="von Neubeck M."/>
            <person name="Scherer S."/>
            <person name="Wenning M."/>
            <person name="Lucking G."/>
        </authorList>
    </citation>
    <scope>NUCLEOTIDE SEQUENCE [LARGE SCALE GENOMIC DNA]</scope>
    <source>
        <strain evidence="2 3">G4779</strain>
    </source>
</reference>
<dbReference type="Pfam" id="PF13683">
    <property type="entry name" value="rve_3"/>
    <property type="match status" value="1"/>
</dbReference>
<evidence type="ECO:0000259" key="1">
    <source>
        <dbReference type="PROSITE" id="PS50994"/>
    </source>
</evidence>
<dbReference type="SUPFAM" id="SSF46689">
    <property type="entry name" value="Homeodomain-like"/>
    <property type="match status" value="1"/>
</dbReference>
<gene>
    <name evidence="2" type="ORF">HBO33_31530</name>
</gene>
<dbReference type="Gene3D" id="3.30.420.10">
    <property type="entry name" value="Ribonuclease H-like superfamily/Ribonuclease H"/>
    <property type="match status" value="1"/>
</dbReference>
<dbReference type="PANTHER" id="PTHR46889:SF4">
    <property type="entry name" value="TRANSPOSASE INSO FOR INSERTION SEQUENCE ELEMENT IS911B-RELATED"/>
    <property type="match status" value="1"/>
</dbReference>
<dbReference type="EMBL" id="JAAQYP010000147">
    <property type="protein sequence ID" value="NNA99660.1"/>
    <property type="molecule type" value="Genomic_DNA"/>
</dbReference>
<dbReference type="Pfam" id="PF13551">
    <property type="entry name" value="HTH_29"/>
    <property type="match status" value="1"/>
</dbReference>
<dbReference type="AlphaFoldDB" id="A0A7Y1QPY5"/>
<name>A0A7Y1QPY5_9PSED</name>
<dbReference type="GO" id="GO:0015074">
    <property type="term" value="P:DNA integration"/>
    <property type="evidence" value="ECO:0007669"/>
    <property type="project" value="InterPro"/>
</dbReference>
<accession>A0A7Y1QPY5</accession>
<dbReference type="InterPro" id="IPR001584">
    <property type="entry name" value="Integrase_cat-core"/>
</dbReference>
<dbReference type="InterPro" id="IPR047656">
    <property type="entry name" value="IS481-like_transpos"/>
</dbReference>
<dbReference type="GO" id="GO:0003676">
    <property type="term" value="F:nucleic acid binding"/>
    <property type="evidence" value="ECO:0007669"/>
    <property type="project" value="InterPro"/>
</dbReference>
<dbReference type="NCBIfam" id="NF033577">
    <property type="entry name" value="transpos_IS481"/>
    <property type="match status" value="1"/>
</dbReference>
<dbReference type="InterPro" id="IPR012337">
    <property type="entry name" value="RNaseH-like_sf"/>
</dbReference>
<dbReference type="InterPro" id="IPR009057">
    <property type="entry name" value="Homeodomain-like_sf"/>
</dbReference>
<feature type="domain" description="Integrase catalytic" evidence="1">
    <location>
        <begin position="159"/>
        <end position="335"/>
    </location>
</feature>
<dbReference type="Proteomes" id="UP000542111">
    <property type="component" value="Unassembled WGS sequence"/>
</dbReference>
<organism evidence="2 3">
    <name type="scientific">Pseudomonas gessardii</name>
    <dbReference type="NCBI Taxonomy" id="78544"/>
    <lineage>
        <taxon>Bacteria</taxon>
        <taxon>Pseudomonadati</taxon>
        <taxon>Pseudomonadota</taxon>
        <taxon>Gammaproteobacteria</taxon>
        <taxon>Pseudomonadales</taxon>
        <taxon>Pseudomonadaceae</taxon>
        <taxon>Pseudomonas</taxon>
    </lineage>
</organism>
<dbReference type="InterPro" id="IPR050900">
    <property type="entry name" value="Transposase_IS3/IS150/IS904"/>
</dbReference>
<sequence length="344" mass="39154">MNVVNQPIVKHKLGLLNLAEELGNVSQACKIMGVSRDTFYRYQEAKANGGVEALLQKDRRKPNLKNRVDEAVEQCVLDYAIEQPAHGQVRVSNELRKRGTFVSPSGVRSIWLRHALANFKQRLTALEKHVAATGSVLTEAQVVALEKKRDDDIACGEIETAHPGYLGSQDTFYVGTMKGVGRIYQQTFVDTYSKVAFTKLYTTKTPITAADLLNDKVLPYFAEQNVPVLRILTDRGTEYCGKLEQHDYQLYLAMNDIEHTRTKAASPQTNGICERFHKTILQEFYQVTFRKKIYQSMEQLQADLDQWVAHYNDERTHQGKMCCGRTPAETFEDGKKIWLVKMIN</sequence>
<dbReference type="InterPro" id="IPR036397">
    <property type="entry name" value="RNaseH_sf"/>
</dbReference>
<evidence type="ECO:0000313" key="2">
    <source>
        <dbReference type="EMBL" id="NNA99660.1"/>
    </source>
</evidence>
<dbReference type="SUPFAM" id="SSF53098">
    <property type="entry name" value="Ribonuclease H-like"/>
    <property type="match status" value="1"/>
</dbReference>
<dbReference type="PANTHER" id="PTHR46889">
    <property type="entry name" value="TRANSPOSASE INSF FOR INSERTION SEQUENCE IS3B-RELATED"/>
    <property type="match status" value="1"/>
</dbReference>
<protein>
    <submittedName>
        <fullName evidence="2">IS481 family transposase</fullName>
    </submittedName>
</protein>
<dbReference type="PROSITE" id="PS50994">
    <property type="entry name" value="INTEGRASE"/>
    <property type="match status" value="1"/>
</dbReference>
<dbReference type="RefSeq" id="WP_047882718.1">
    <property type="nucleotide sequence ID" value="NZ_JAAQYP010000147.1"/>
</dbReference>